<evidence type="ECO:0000313" key="10">
    <source>
        <dbReference type="EMBL" id="KSA02395.1"/>
    </source>
</evidence>
<dbReference type="InterPro" id="IPR004413">
    <property type="entry name" value="GatB"/>
</dbReference>
<dbReference type="InterPro" id="IPR014746">
    <property type="entry name" value="Gln_synth/guanido_kin_cat_dom"/>
</dbReference>
<dbReference type="InterPro" id="IPR003789">
    <property type="entry name" value="Asn/Gln_tRNA_amidoTrase-B-like"/>
</dbReference>
<dbReference type="SUPFAM" id="SSF89095">
    <property type="entry name" value="GatB/YqeY motif"/>
    <property type="match status" value="1"/>
</dbReference>
<evidence type="ECO:0000259" key="9">
    <source>
        <dbReference type="SMART" id="SM00845"/>
    </source>
</evidence>
<evidence type="ECO:0000256" key="6">
    <source>
        <dbReference type="ARBA" id="ARBA00023128"/>
    </source>
</evidence>
<dbReference type="GO" id="GO:0005524">
    <property type="term" value="F:ATP binding"/>
    <property type="evidence" value="ECO:0007669"/>
    <property type="project" value="UniProtKB-KW"/>
</dbReference>
<dbReference type="InterPro" id="IPR017959">
    <property type="entry name" value="Asn/Gln-tRNA_amidoTrfase_suB/E"/>
</dbReference>
<keyword evidence="2 8" id="KW-0436">Ligase</keyword>
<dbReference type="PROSITE" id="PS01234">
    <property type="entry name" value="GATB"/>
    <property type="match status" value="1"/>
</dbReference>
<dbReference type="InterPro" id="IPR017958">
    <property type="entry name" value="Gln-tRNA_amidoTrfase_suB_CS"/>
</dbReference>
<dbReference type="Gene3D" id="1.10.10.410">
    <property type="match status" value="1"/>
</dbReference>
<proteinExistence type="inferred from homology"/>
<keyword evidence="3 8" id="KW-0547">Nucleotide-binding</keyword>
<comment type="function">
    <text evidence="8">Allows the formation of correctly charged Gln-tRNA(Gln) through the transamidation of misacylated Glu-tRNA(Gln) in the mitochondria. The reaction takes place in the presence of glutamine and ATP through an activated gamma-phospho-Glu-tRNA(Gln).</text>
</comment>
<dbReference type="Pfam" id="PF02934">
    <property type="entry name" value="GatB_N"/>
    <property type="match status" value="1"/>
</dbReference>
<dbReference type="PANTHER" id="PTHR11659:SF0">
    <property type="entry name" value="GLUTAMYL-TRNA(GLN) AMIDOTRANSFERASE SUBUNIT B, MITOCHONDRIAL"/>
    <property type="match status" value="1"/>
</dbReference>
<dbReference type="NCBIfam" id="TIGR00133">
    <property type="entry name" value="gatB"/>
    <property type="match status" value="1"/>
</dbReference>
<gene>
    <name evidence="8" type="primary">PET112</name>
    <name evidence="10" type="ORF">AC631_01859</name>
</gene>
<keyword evidence="6 8" id="KW-0496">Mitochondrion</keyword>
<dbReference type="InterPro" id="IPR006075">
    <property type="entry name" value="Asn/Gln-tRNA_Trfase_suB/E_cat"/>
</dbReference>
<comment type="subcellular location">
    <subcellularLocation>
        <location evidence="8">Mitochondrion</location>
    </subcellularLocation>
</comment>
<dbReference type="GO" id="GO:0050567">
    <property type="term" value="F:glutaminyl-tRNA synthase (glutamine-hydrolyzing) activity"/>
    <property type="evidence" value="ECO:0007669"/>
    <property type="project" value="UniProtKB-UniRule"/>
</dbReference>
<dbReference type="GO" id="GO:0070681">
    <property type="term" value="P:glutaminyl-tRNAGln biosynthesis via transamidation"/>
    <property type="evidence" value="ECO:0007669"/>
    <property type="project" value="UniProtKB-UniRule"/>
</dbReference>
<reference evidence="10 11" key="1">
    <citation type="submission" date="2015-11" db="EMBL/GenBank/DDBJ databases">
        <title>The genome of Debaryomyces fabryi.</title>
        <authorList>
            <person name="Tafer H."/>
            <person name="Lopandic K."/>
        </authorList>
    </citation>
    <scope>NUCLEOTIDE SEQUENCE [LARGE SCALE GENOMIC DNA]</scope>
    <source>
        <strain evidence="10 11">CBS 789</strain>
    </source>
</reference>
<dbReference type="SUPFAM" id="SSF55931">
    <property type="entry name" value="Glutamine synthetase/guanido kinase"/>
    <property type="match status" value="1"/>
</dbReference>
<name>A0A0V1Q1K7_9ASCO</name>
<dbReference type="Proteomes" id="UP000054251">
    <property type="component" value="Unassembled WGS sequence"/>
</dbReference>
<dbReference type="AlphaFoldDB" id="A0A0V1Q1K7"/>
<keyword evidence="5 8" id="KW-0648">Protein biosynthesis</keyword>
<dbReference type="InterPro" id="IPR023168">
    <property type="entry name" value="GatB_Yqey_C_2"/>
</dbReference>
<feature type="domain" description="Asn/Gln amidotransferase" evidence="9">
    <location>
        <begin position="351"/>
        <end position="509"/>
    </location>
</feature>
<dbReference type="GO" id="GO:0030956">
    <property type="term" value="C:glutamyl-tRNA(Gln) amidotransferase complex"/>
    <property type="evidence" value="ECO:0007669"/>
    <property type="project" value="UniProtKB-UniRule"/>
</dbReference>
<dbReference type="EC" id="6.3.5.-" evidence="8"/>
<evidence type="ECO:0000256" key="4">
    <source>
        <dbReference type="ARBA" id="ARBA00022840"/>
    </source>
</evidence>
<dbReference type="RefSeq" id="XP_015468497.1">
    <property type="nucleotide sequence ID" value="XM_015610689.1"/>
</dbReference>
<dbReference type="HAMAP" id="MF_00121">
    <property type="entry name" value="GatB"/>
    <property type="match status" value="1"/>
</dbReference>
<evidence type="ECO:0000313" key="11">
    <source>
        <dbReference type="Proteomes" id="UP000054251"/>
    </source>
</evidence>
<evidence type="ECO:0000256" key="5">
    <source>
        <dbReference type="ARBA" id="ARBA00022917"/>
    </source>
</evidence>
<dbReference type="InterPro" id="IPR018027">
    <property type="entry name" value="Asn/Gln_amidotransferase"/>
</dbReference>
<dbReference type="GO" id="GO:0005739">
    <property type="term" value="C:mitochondrion"/>
    <property type="evidence" value="ECO:0007669"/>
    <property type="project" value="UniProtKB-SubCell"/>
</dbReference>
<comment type="catalytic activity">
    <reaction evidence="7 8">
        <text>L-glutamyl-tRNA(Gln) + L-glutamine + ATP + H2O = L-glutaminyl-tRNA(Gln) + L-glutamate + ADP + phosphate + H(+)</text>
        <dbReference type="Rhea" id="RHEA:17521"/>
        <dbReference type="Rhea" id="RHEA-COMP:9681"/>
        <dbReference type="Rhea" id="RHEA-COMP:9684"/>
        <dbReference type="ChEBI" id="CHEBI:15377"/>
        <dbReference type="ChEBI" id="CHEBI:15378"/>
        <dbReference type="ChEBI" id="CHEBI:29985"/>
        <dbReference type="ChEBI" id="CHEBI:30616"/>
        <dbReference type="ChEBI" id="CHEBI:43474"/>
        <dbReference type="ChEBI" id="CHEBI:58359"/>
        <dbReference type="ChEBI" id="CHEBI:78520"/>
        <dbReference type="ChEBI" id="CHEBI:78521"/>
        <dbReference type="ChEBI" id="CHEBI:456216"/>
    </reaction>
</comment>
<dbReference type="SMART" id="SM00845">
    <property type="entry name" value="GatB_Yqey"/>
    <property type="match status" value="1"/>
</dbReference>
<accession>A0A0V1Q1K7</accession>
<dbReference type="GO" id="GO:0016740">
    <property type="term" value="F:transferase activity"/>
    <property type="evidence" value="ECO:0007669"/>
    <property type="project" value="UniProtKB-KW"/>
</dbReference>
<sequence>MIAFKRLIHSGRPLFSPGLKLDPNYKLKCGLEIHTQLKTKYKLFSLSSTKFNSEPNTNVSYFDCGLPGTLPKLNPEALYLALKTAVALNSDVQSFSTFDRKHYFYPDQPQGFQITQRYHPIAKNGYVELNSKFDDIAEDLKIINIEQIQIEQDTGKTTYDKFDKLIKVDLNRSNIPLIELVTKPDFENMSQIRAFIKKYQTLVKHLDVCTGDLETGAIRIDLNVSINGGERVEVKNLGSSSELASALKSEYQRQIRMSKENTPVIQETRGWDGKETVRLRSKEDAVEYRYVPDSELPFINLDPGISQEIAATLPDLPDTIITKLISKPYNLELKHAKFFIENKDILNYYYDLFKIVVTDAGKDYRVANNWLVHELIGAFSKFEVPLDVSLIPPTKLGEIIIMVSNDELTSTSAKLLLSQLVKSPSDKDLTIQELIGKYDVGKIKDITEDELSEAIEEVCIDIIENNQDVIEKIITGKPKSINYLIGLAMRETNGKVNSKVIESKFKQLIANYK</sequence>
<evidence type="ECO:0000256" key="7">
    <source>
        <dbReference type="ARBA" id="ARBA00047913"/>
    </source>
</evidence>
<dbReference type="GO" id="GO:0032543">
    <property type="term" value="P:mitochondrial translation"/>
    <property type="evidence" value="ECO:0007669"/>
    <property type="project" value="UniProtKB-UniRule"/>
</dbReference>
<dbReference type="Pfam" id="PF02637">
    <property type="entry name" value="GatB_Yqey"/>
    <property type="match status" value="1"/>
</dbReference>
<evidence type="ECO:0000256" key="8">
    <source>
        <dbReference type="HAMAP-Rule" id="MF_03147"/>
    </source>
</evidence>
<comment type="caution">
    <text evidence="10">The sequence shown here is derived from an EMBL/GenBank/DDBJ whole genome shotgun (WGS) entry which is preliminary data.</text>
</comment>
<organism evidence="10 11">
    <name type="scientific">Debaryomyces fabryi</name>
    <dbReference type="NCBI Taxonomy" id="58627"/>
    <lineage>
        <taxon>Eukaryota</taxon>
        <taxon>Fungi</taxon>
        <taxon>Dikarya</taxon>
        <taxon>Ascomycota</taxon>
        <taxon>Saccharomycotina</taxon>
        <taxon>Pichiomycetes</taxon>
        <taxon>Debaryomycetaceae</taxon>
        <taxon>Debaryomyces</taxon>
    </lineage>
</organism>
<dbReference type="OrthoDB" id="1722066at2759"/>
<keyword evidence="11" id="KW-1185">Reference proteome</keyword>
<keyword evidence="10" id="KW-0808">Transferase</keyword>
<keyword evidence="4 8" id="KW-0067">ATP-binding</keyword>
<dbReference type="PANTHER" id="PTHR11659">
    <property type="entry name" value="GLUTAMYL-TRNA GLN AMIDOTRANSFERASE SUBUNIT B MITOCHONDRIAL AND PROKARYOTIC PET112-RELATED"/>
    <property type="match status" value="1"/>
</dbReference>
<evidence type="ECO:0000256" key="1">
    <source>
        <dbReference type="ARBA" id="ARBA00005306"/>
    </source>
</evidence>
<dbReference type="NCBIfam" id="NF004012">
    <property type="entry name" value="PRK05477.1-2"/>
    <property type="match status" value="1"/>
</dbReference>
<dbReference type="EMBL" id="LMYN01000028">
    <property type="protein sequence ID" value="KSA02395.1"/>
    <property type="molecule type" value="Genomic_DNA"/>
</dbReference>
<evidence type="ECO:0000256" key="3">
    <source>
        <dbReference type="ARBA" id="ARBA00022741"/>
    </source>
</evidence>
<dbReference type="GeneID" id="26838868"/>
<evidence type="ECO:0000256" key="2">
    <source>
        <dbReference type="ARBA" id="ARBA00022598"/>
    </source>
</evidence>
<comment type="subunit">
    <text evidence="8">Subunit of the heterotrimeric GatFAB amidotransferase (AdT) complex, composed of A, B and F subunits.</text>
</comment>
<comment type="similarity">
    <text evidence="1 8">Belongs to the GatB/GatE family. GatB subfamily.</text>
</comment>
<protein>
    <recommendedName>
        <fullName evidence="8">Glutamyl-tRNA(Gln) amidotransferase subunit B, mitochondrial</fullName>
        <shortName evidence="8">Glu-AdT subunit B</shortName>
        <ecNumber evidence="8">6.3.5.-</ecNumber>
    </recommendedName>
</protein>